<evidence type="ECO:0000256" key="1">
    <source>
        <dbReference type="SAM" id="Phobius"/>
    </source>
</evidence>
<dbReference type="SMART" id="SM00052">
    <property type="entry name" value="EAL"/>
    <property type="match status" value="1"/>
</dbReference>
<reference evidence="4" key="2">
    <citation type="submission" date="2021-04" db="EMBL/GenBank/DDBJ databases">
        <authorList>
            <person name="Gilroy R."/>
        </authorList>
    </citation>
    <scope>NUCLEOTIDE SEQUENCE</scope>
    <source>
        <strain evidence="4">ChiSxjej3B15-24422</strain>
    </source>
</reference>
<feature type="transmembrane region" description="Helical" evidence="1">
    <location>
        <begin position="20"/>
        <end position="40"/>
    </location>
</feature>
<dbReference type="Proteomes" id="UP000824007">
    <property type="component" value="Unassembled WGS sequence"/>
</dbReference>
<protein>
    <submittedName>
        <fullName evidence="4">GGDEF domain-containing protein</fullName>
    </submittedName>
</protein>
<dbReference type="CDD" id="cd01948">
    <property type="entry name" value="EAL"/>
    <property type="match status" value="1"/>
</dbReference>
<evidence type="ECO:0000313" key="4">
    <source>
        <dbReference type="EMBL" id="HIY59375.1"/>
    </source>
</evidence>
<comment type="caution">
    <text evidence="4">The sequence shown here is derived from an EMBL/GenBank/DDBJ whole genome shotgun (WGS) entry which is preliminary data.</text>
</comment>
<dbReference type="AlphaFoldDB" id="A0A9D1YM05"/>
<dbReference type="PROSITE" id="PS50887">
    <property type="entry name" value="GGDEF"/>
    <property type="match status" value="1"/>
</dbReference>
<evidence type="ECO:0000259" key="3">
    <source>
        <dbReference type="PROSITE" id="PS50887"/>
    </source>
</evidence>
<dbReference type="PANTHER" id="PTHR33121:SF70">
    <property type="entry name" value="SIGNALING PROTEIN YKOW"/>
    <property type="match status" value="1"/>
</dbReference>
<feature type="domain" description="GGDEF" evidence="3">
    <location>
        <begin position="359"/>
        <end position="494"/>
    </location>
</feature>
<proteinExistence type="predicted"/>
<dbReference type="InterPro" id="IPR029787">
    <property type="entry name" value="Nucleotide_cyclase"/>
</dbReference>
<dbReference type="GO" id="GO:0071111">
    <property type="term" value="F:cyclic-guanylate-specific phosphodiesterase activity"/>
    <property type="evidence" value="ECO:0007669"/>
    <property type="project" value="InterPro"/>
</dbReference>
<dbReference type="NCBIfam" id="TIGR00254">
    <property type="entry name" value="GGDEF"/>
    <property type="match status" value="1"/>
</dbReference>
<evidence type="ECO:0000313" key="5">
    <source>
        <dbReference type="Proteomes" id="UP000824007"/>
    </source>
</evidence>
<dbReference type="InterPro" id="IPR035919">
    <property type="entry name" value="EAL_sf"/>
</dbReference>
<dbReference type="SUPFAM" id="SSF141868">
    <property type="entry name" value="EAL domain-like"/>
    <property type="match status" value="1"/>
</dbReference>
<accession>A0A9D1YM05</accession>
<feature type="transmembrane region" description="Helical" evidence="1">
    <location>
        <begin position="293"/>
        <end position="319"/>
    </location>
</feature>
<dbReference type="InterPro" id="IPR043128">
    <property type="entry name" value="Rev_trsase/Diguanyl_cyclase"/>
</dbReference>
<dbReference type="Gene3D" id="3.30.70.270">
    <property type="match status" value="1"/>
</dbReference>
<dbReference type="SMART" id="SM00267">
    <property type="entry name" value="GGDEF"/>
    <property type="match status" value="1"/>
</dbReference>
<reference evidence="4" key="1">
    <citation type="journal article" date="2021" name="PeerJ">
        <title>Extensive microbial diversity within the chicken gut microbiome revealed by metagenomics and culture.</title>
        <authorList>
            <person name="Gilroy R."/>
            <person name="Ravi A."/>
            <person name="Getino M."/>
            <person name="Pursley I."/>
            <person name="Horton D.L."/>
            <person name="Alikhan N.F."/>
            <person name="Baker D."/>
            <person name="Gharbi K."/>
            <person name="Hall N."/>
            <person name="Watson M."/>
            <person name="Adriaenssens E.M."/>
            <person name="Foster-Nyarko E."/>
            <person name="Jarju S."/>
            <person name="Secka A."/>
            <person name="Antonio M."/>
            <person name="Oren A."/>
            <person name="Chaudhuri R.R."/>
            <person name="La Ragione R."/>
            <person name="Hildebrand F."/>
            <person name="Pallen M.J."/>
        </authorList>
    </citation>
    <scope>NUCLEOTIDE SEQUENCE</scope>
    <source>
        <strain evidence="4">ChiSxjej3B15-24422</strain>
    </source>
</reference>
<feature type="domain" description="EAL" evidence="2">
    <location>
        <begin position="503"/>
        <end position="759"/>
    </location>
</feature>
<name>A0A9D1YM05_9FIRM</name>
<dbReference type="PANTHER" id="PTHR33121">
    <property type="entry name" value="CYCLIC DI-GMP PHOSPHODIESTERASE PDEF"/>
    <property type="match status" value="1"/>
</dbReference>
<dbReference type="InterPro" id="IPR001633">
    <property type="entry name" value="EAL_dom"/>
</dbReference>
<organism evidence="4 5">
    <name type="scientific">Candidatus Eisenbergiella pullistercoris</name>
    <dbReference type="NCBI Taxonomy" id="2838555"/>
    <lineage>
        <taxon>Bacteria</taxon>
        <taxon>Bacillati</taxon>
        <taxon>Bacillota</taxon>
        <taxon>Clostridia</taxon>
        <taxon>Lachnospirales</taxon>
        <taxon>Lachnospiraceae</taxon>
        <taxon>Eisenbergiella</taxon>
    </lineage>
</organism>
<dbReference type="InterPro" id="IPR000160">
    <property type="entry name" value="GGDEF_dom"/>
</dbReference>
<dbReference type="Gene3D" id="3.30.450.20">
    <property type="entry name" value="PAS domain"/>
    <property type="match status" value="1"/>
</dbReference>
<keyword evidence="1" id="KW-0812">Transmembrane</keyword>
<dbReference type="PROSITE" id="PS50883">
    <property type="entry name" value="EAL"/>
    <property type="match status" value="1"/>
</dbReference>
<dbReference type="Pfam" id="PF00990">
    <property type="entry name" value="GGDEF"/>
    <property type="match status" value="1"/>
</dbReference>
<sequence>MSRAKMEETAIQKRAGRIAAVTAAVSVILLAGGFLIHFLLQDIMSGTAEAQIRMAASEYRGNILRLVKSDLQILQTLAGFLEEEEVSDKEELARKLYEANLENDFSGMAYFDADAGILVTPDGIEVGREYETLPEPMREALGRAGEGGPAVSDIYDSESMGEDIFVVCVPVTQDGRVRGVLAAGDLATRMRELFSEQFSLSDYSYVHLIGDDGVFRIRSEAGELPEETQFIFDNPHLSEETKERMRTVLTEGESGMFTLRIEGTGYKAFLQPVGLNGWYLFCVNSMKDVMGSVYWIIAGTQTVFLVILAFCIFLIVSGCRMLQSNNKMLLRAAYMDPLTGGRNLQGFVKKLEEACGQGREGSVAALNLHQFKFINEIFGREQADRLLKDIGEILKRELRAEEFFGRATADDFYLFLEGTDRQKTEIRLHGIMRKVKELPFLVRSSYHVLFYCGVAGTRGQEGKKDLASRLMTQVMFALDKAGEIRQDNVWFYDTQLHEKEKLENYVESHMHQALEKGEFRLYLQPKINLNDGSLAGAEALVRWVTEEGRTIFPNDFIPLFEKNGFCARLDMYMTERVCRHIRSWMERGIEPVPVSVNQSRLLFFEADYPQRLQELVEESGIPAELITLEILEGLAVGNMKEMNERISQLQEEGFRVSMDDFGAGYSSLNVMGSLKIDELKLDRAFLMEISEENNLQQKAVMEMVVSLTKRLGIATVAEGVETKEDEALIREMGCDTGQGYYYSRPVSAAEFDAAFMKTASGGEAGRNRT</sequence>
<gene>
    <name evidence="4" type="ORF">H9831_01630</name>
</gene>
<dbReference type="EMBL" id="DXDD01000020">
    <property type="protein sequence ID" value="HIY59375.1"/>
    <property type="molecule type" value="Genomic_DNA"/>
</dbReference>
<dbReference type="InterPro" id="IPR050706">
    <property type="entry name" value="Cyclic-di-GMP_PDE-like"/>
</dbReference>
<dbReference type="SUPFAM" id="SSF55073">
    <property type="entry name" value="Nucleotide cyclase"/>
    <property type="match status" value="1"/>
</dbReference>
<dbReference type="Gene3D" id="3.20.20.450">
    <property type="entry name" value="EAL domain"/>
    <property type="match status" value="1"/>
</dbReference>
<evidence type="ECO:0000259" key="2">
    <source>
        <dbReference type="PROSITE" id="PS50883"/>
    </source>
</evidence>
<keyword evidence="1" id="KW-1133">Transmembrane helix</keyword>
<dbReference type="CDD" id="cd18773">
    <property type="entry name" value="PDC1_HK_sensor"/>
    <property type="match status" value="1"/>
</dbReference>
<keyword evidence="1" id="KW-0472">Membrane</keyword>
<dbReference type="Pfam" id="PF00563">
    <property type="entry name" value="EAL"/>
    <property type="match status" value="1"/>
</dbReference>